<dbReference type="RefSeq" id="WP_218325551.1">
    <property type="nucleotide sequence ID" value="NZ_JAHUZB010000003.1"/>
</dbReference>
<keyword evidence="3" id="KW-1185">Reference proteome</keyword>
<name>A0ABS6TC49_9ENTE</name>
<proteinExistence type="predicted"/>
<dbReference type="Proteomes" id="UP000774130">
    <property type="component" value="Unassembled WGS sequence"/>
</dbReference>
<feature type="transmembrane region" description="Helical" evidence="1">
    <location>
        <begin position="12"/>
        <end position="33"/>
    </location>
</feature>
<evidence type="ECO:0000313" key="3">
    <source>
        <dbReference type="Proteomes" id="UP000774130"/>
    </source>
</evidence>
<reference evidence="2 3" key="1">
    <citation type="submission" date="2021-06" db="EMBL/GenBank/DDBJ databases">
        <title>Enterococcus alishanensis sp. nov., a novel lactic acid bacterium isolated from fresh coffee beans.</title>
        <authorList>
            <person name="Chen Y.-S."/>
        </authorList>
    </citation>
    <scope>NUCLEOTIDE SEQUENCE [LARGE SCALE GENOMIC DNA]</scope>
    <source>
        <strain evidence="2 3">ALS3</strain>
    </source>
</reference>
<gene>
    <name evidence="2" type="ORF">KUA55_07330</name>
</gene>
<comment type="caution">
    <text evidence="2">The sequence shown here is derived from an EMBL/GenBank/DDBJ whole genome shotgun (WGS) entry which is preliminary data.</text>
</comment>
<dbReference type="EMBL" id="JAHUZB010000003">
    <property type="protein sequence ID" value="MBV7390486.1"/>
    <property type="molecule type" value="Genomic_DNA"/>
</dbReference>
<organism evidence="2 3">
    <name type="scientific">Enterococcus alishanensis</name>
    <dbReference type="NCBI Taxonomy" id="1303817"/>
    <lineage>
        <taxon>Bacteria</taxon>
        <taxon>Bacillati</taxon>
        <taxon>Bacillota</taxon>
        <taxon>Bacilli</taxon>
        <taxon>Lactobacillales</taxon>
        <taxon>Enterococcaceae</taxon>
        <taxon>Enterococcus</taxon>
    </lineage>
</organism>
<feature type="transmembrane region" description="Helical" evidence="1">
    <location>
        <begin position="39"/>
        <end position="60"/>
    </location>
</feature>
<keyword evidence="1" id="KW-1133">Transmembrane helix</keyword>
<protein>
    <submittedName>
        <fullName evidence="2">Uncharacterized protein</fullName>
    </submittedName>
</protein>
<keyword evidence="1" id="KW-0472">Membrane</keyword>
<accession>A0ABS6TC49</accession>
<sequence length="65" mass="7408">MINNRFVVRKWALVVAVVLTILAVVDLLIGNFSPLGMNFFFKQLIIIGKLLLPLCFYVLAFKPKK</sequence>
<keyword evidence="1" id="KW-0812">Transmembrane</keyword>
<evidence type="ECO:0000313" key="2">
    <source>
        <dbReference type="EMBL" id="MBV7390486.1"/>
    </source>
</evidence>
<evidence type="ECO:0000256" key="1">
    <source>
        <dbReference type="SAM" id="Phobius"/>
    </source>
</evidence>